<dbReference type="AlphaFoldDB" id="A0A0C5VF37"/>
<dbReference type="FunFam" id="3.40.50.2000:FF:000009">
    <property type="entry name" value="Sterol 3-beta-glucosyltransferase UGT80A2"/>
    <property type="match status" value="1"/>
</dbReference>
<evidence type="ECO:0000313" key="2">
    <source>
        <dbReference type="Proteomes" id="UP000032266"/>
    </source>
</evidence>
<sequence length="408" mass="45075">MVALGAGLRRAGHEVRLASNPSFRELVQSAGLEFAPINADFLELMASEPEAVRKGKNVFKFLNAGRKGLLNMASQWAEQGKTAAQDADLLLGNGMTVPLVASLAEVFKKPYVQTHLQPVTPTRAMPPMGFPLPQKNRPGLINLASYHFIRFLVWQALRPAINGVLRKQLGLRSYPWYGPYYQTEVKNQPLIYGYSQHLIPKPQDWTTRIEIAGFWFYDQAESWQPPPHLQAFLEDGPKPIYVGFGSMLSGRDSQELTIKVVKAIRLSGYRAILATGWGGLSAELAEGMEKHICVIQHAPHDWLFPRVELAVHHGGAGTTAATVRAGIPSVVLPFLGDQPFWAWNLKRLNVSPGGLNLENLTAEQLAHNIQLAGSELIKQNAALLGQKIRSENGVENAVLAMRRLGYIE</sequence>
<dbReference type="STRING" id="1445510.YC6258_01119"/>
<dbReference type="InterPro" id="IPR002213">
    <property type="entry name" value="UDP_glucos_trans"/>
</dbReference>
<reference evidence="1 2" key="1">
    <citation type="submission" date="2014-01" db="EMBL/GenBank/DDBJ databases">
        <title>Full genme sequencing of cellulolytic bacterium Gynuella sunshinyii YC6258T gen. nov., sp. nov.</title>
        <authorList>
            <person name="Khan H."/>
            <person name="Chung E.J."/>
            <person name="Chung Y.R."/>
        </authorList>
    </citation>
    <scope>NUCLEOTIDE SEQUENCE [LARGE SCALE GENOMIC DNA]</scope>
    <source>
        <strain evidence="1 2">YC6258</strain>
    </source>
</reference>
<dbReference type="PANTHER" id="PTHR48050:SF13">
    <property type="entry name" value="STEROL 3-BETA-GLUCOSYLTRANSFERASE UGT80A2"/>
    <property type="match status" value="1"/>
</dbReference>
<dbReference type="Proteomes" id="UP000032266">
    <property type="component" value="Chromosome"/>
</dbReference>
<dbReference type="HOGENOM" id="CLU_000537_8_0_6"/>
<dbReference type="GO" id="GO:0008194">
    <property type="term" value="F:UDP-glycosyltransferase activity"/>
    <property type="evidence" value="ECO:0007669"/>
    <property type="project" value="InterPro"/>
</dbReference>
<keyword evidence="2" id="KW-1185">Reference proteome</keyword>
<evidence type="ECO:0000313" key="1">
    <source>
        <dbReference type="EMBL" id="AJQ93167.1"/>
    </source>
</evidence>
<dbReference type="GO" id="GO:0017000">
    <property type="term" value="P:antibiotic biosynthetic process"/>
    <property type="evidence" value="ECO:0007669"/>
    <property type="project" value="UniProtKB-ARBA"/>
</dbReference>
<dbReference type="EMBL" id="CP007142">
    <property type="protein sequence ID" value="AJQ93167.1"/>
    <property type="molecule type" value="Genomic_DNA"/>
</dbReference>
<dbReference type="PANTHER" id="PTHR48050">
    <property type="entry name" value="STEROL 3-BETA-GLUCOSYLTRANSFERASE"/>
    <property type="match status" value="1"/>
</dbReference>
<dbReference type="CDD" id="cd03784">
    <property type="entry name" value="GT1_Gtf-like"/>
    <property type="match status" value="1"/>
</dbReference>
<gene>
    <name evidence="1" type="ORF">YC6258_01119</name>
</gene>
<dbReference type="KEGG" id="gsn:YC6258_01119"/>
<keyword evidence="1" id="KW-0808">Transferase</keyword>
<accession>A0A0C5VF37</accession>
<dbReference type="InterPro" id="IPR050426">
    <property type="entry name" value="Glycosyltransferase_28"/>
</dbReference>
<dbReference type="GO" id="GO:0016758">
    <property type="term" value="F:hexosyltransferase activity"/>
    <property type="evidence" value="ECO:0007669"/>
    <property type="project" value="UniProtKB-ARBA"/>
</dbReference>
<dbReference type="PATRIC" id="fig|1445510.3.peg.1093"/>
<protein>
    <submittedName>
        <fullName evidence="1">Glycosyl transferase,-like UDP-glucuronosyltransferase</fullName>
    </submittedName>
</protein>
<dbReference type="Gene3D" id="3.40.50.2000">
    <property type="entry name" value="Glycogen Phosphorylase B"/>
    <property type="match status" value="2"/>
</dbReference>
<proteinExistence type="predicted"/>
<dbReference type="SUPFAM" id="SSF53756">
    <property type="entry name" value="UDP-Glycosyltransferase/glycogen phosphorylase"/>
    <property type="match status" value="1"/>
</dbReference>
<organism evidence="1 2">
    <name type="scientific">Gynuella sunshinyii YC6258</name>
    <dbReference type="NCBI Taxonomy" id="1445510"/>
    <lineage>
        <taxon>Bacteria</taxon>
        <taxon>Pseudomonadati</taxon>
        <taxon>Pseudomonadota</taxon>
        <taxon>Gammaproteobacteria</taxon>
        <taxon>Oceanospirillales</taxon>
        <taxon>Saccharospirillaceae</taxon>
        <taxon>Gynuella</taxon>
    </lineage>
</organism>
<name>A0A0C5VF37_9GAMM</name>